<dbReference type="GO" id="GO:0000288">
    <property type="term" value="P:nuclear-transcribed mRNA catabolic process, deadenylation-dependent decay"/>
    <property type="evidence" value="ECO:0007669"/>
    <property type="project" value="TreeGrafter"/>
</dbReference>
<protein>
    <submittedName>
        <fullName evidence="6">Polyadenylate-binding protein 2</fullName>
    </submittedName>
</protein>
<dbReference type="GO" id="GO:0005737">
    <property type="term" value="C:cytoplasm"/>
    <property type="evidence" value="ECO:0007669"/>
    <property type="project" value="UniProtKB-SubCell"/>
</dbReference>
<dbReference type="InterPro" id="IPR012677">
    <property type="entry name" value="Nucleotide-bd_a/b_plait_sf"/>
</dbReference>
<proteinExistence type="predicted"/>
<dbReference type="AlphaFoldDB" id="A0A091SFX5"/>
<dbReference type="PANTHER" id="PTHR23236">
    <property type="entry name" value="EUKARYOTIC TRANSLATION INITIATION FACTOR 4B/4H"/>
    <property type="match status" value="1"/>
</dbReference>
<dbReference type="GO" id="GO:0008143">
    <property type="term" value="F:poly(A) binding"/>
    <property type="evidence" value="ECO:0007669"/>
    <property type="project" value="TreeGrafter"/>
</dbReference>
<feature type="non-terminal residue" evidence="6">
    <location>
        <position position="1"/>
    </location>
</feature>
<evidence type="ECO:0000256" key="2">
    <source>
        <dbReference type="ARBA" id="ARBA00022490"/>
    </source>
</evidence>
<dbReference type="GO" id="GO:0005634">
    <property type="term" value="C:nucleus"/>
    <property type="evidence" value="ECO:0007669"/>
    <property type="project" value="TreeGrafter"/>
</dbReference>
<keyword evidence="7" id="KW-1185">Reference proteome</keyword>
<dbReference type="InterPro" id="IPR000504">
    <property type="entry name" value="RRM_dom"/>
</dbReference>
<gene>
    <name evidence="6" type="ORF">N333_06987</name>
</gene>
<evidence type="ECO:0000256" key="4">
    <source>
        <dbReference type="PROSITE-ProRule" id="PRU00176"/>
    </source>
</evidence>
<evidence type="ECO:0000259" key="5">
    <source>
        <dbReference type="PROSITE" id="PS50102"/>
    </source>
</evidence>
<name>A0A091SFX5_NESNO</name>
<dbReference type="PANTHER" id="PTHR23236:SF27">
    <property type="entry name" value="EMBRYONIC POLYADENYLATE-BINDING PROTEIN 2"/>
    <property type="match status" value="1"/>
</dbReference>
<dbReference type="Pfam" id="PF00076">
    <property type="entry name" value="RRM_1"/>
    <property type="match status" value="1"/>
</dbReference>
<dbReference type="SMART" id="SM00360">
    <property type="entry name" value="RRM"/>
    <property type="match status" value="1"/>
</dbReference>
<dbReference type="EMBL" id="KK949142">
    <property type="protein sequence ID" value="KFQ56900.1"/>
    <property type="molecule type" value="Genomic_DNA"/>
</dbReference>
<evidence type="ECO:0000256" key="1">
    <source>
        <dbReference type="ARBA" id="ARBA00004496"/>
    </source>
</evidence>
<dbReference type="SUPFAM" id="SSF54928">
    <property type="entry name" value="RNA-binding domain, RBD"/>
    <property type="match status" value="1"/>
</dbReference>
<dbReference type="InterPro" id="IPR035979">
    <property type="entry name" value="RBD_domain_sf"/>
</dbReference>
<keyword evidence="3 4" id="KW-0694">RNA-binding</keyword>
<dbReference type="Proteomes" id="UP000053840">
    <property type="component" value="Unassembled WGS sequence"/>
</dbReference>
<keyword evidence="2" id="KW-0963">Cytoplasm</keyword>
<dbReference type="PROSITE" id="PS50102">
    <property type="entry name" value="RRM"/>
    <property type="match status" value="1"/>
</dbReference>
<feature type="domain" description="RRM" evidence="5">
    <location>
        <begin position="52"/>
        <end position="129"/>
    </location>
</feature>
<evidence type="ECO:0000256" key="3">
    <source>
        <dbReference type="ARBA" id="ARBA00022884"/>
    </source>
</evidence>
<evidence type="ECO:0000313" key="7">
    <source>
        <dbReference type="Proteomes" id="UP000053840"/>
    </source>
</evidence>
<sequence>ELEAIKARVREMEKEAEWMRELQMEAESSFTGDLEAGFFSRSIIDKTEVDQRSIYVGNVDYGATAEELEAYFCSCGEINRVTILCDKFSGHPKGYAYIEFEEKSSVNAAMELDESLFRDRVIRVLPKRTNMPGISTTDRGGYQGHFQAWGGLAQWGGYYEEQYSRAQGRTYMGRAKLLPWY</sequence>
<feature type="non-terminal residue" evidence="6">
    <location>
        <position position="181"/>
    </location>
</feature>
<accession>A0A091SFX5</accession>
<evidence type="ECO:0000313" key="6">
    <source>
        <dbReference type="EMBL" id="KFQ56900.1"/>
    </source>
</evidence>
<organism evidence="6 7">
    <name type="scientific">Nestor notabilis</name>
    <name type="common">Kea</name>
    <dbReference type="NCBI Taxonomy" id="176057"/>
    <lineage>
        <taxon>Eukaryota</taxon>
        <taxon>Metazoa</taxon>
        <taxon>Chordata</taxon>
        <taxon>Craniata</taxon>
        <taxon>Vertebrata</taxon>
        <taxon>Euteleostomi</taxon>
        <taxon>Archelosauria</taxon>
        <taxon>Archosauria</taxon>
        <taxon>Dinosauria</taxon>
        <taxon>Saurischia</taxon>
        <taxon>Theropoda</taxon>
        <taxon>Coelurosauria</taxon>
        <taxon>Aves</taxon>
        <taxon>Neognathae</taxon>
        <taxon>Neoaves</taxon>
        <taxon>Telluraves</taxon>
        <taxon>Australaves</taxon>
        <taxon>Psittaciformes</taxon>
        <taxon>Psittacidae</taxon>
        <taxon>Nestor</taxon>
    </lineage>
</organism>
<dbReference type="Gene3D" id="3.30.70.330">
    <property type="match status" value="1"/>
</dbReference>
<reference evidence="6 7" key="1">
    <citation type="submission" date="2014-04" db="EMBL/GenBank/DDBJ databases">
        <title>Genome evolution of avian class.</title>
        <authorList>
            <person name="Zhang G."/>
            <person name="Li C."/>
        </authorList>
    </citation>
    <scope>NUCLEOTIDE SEQUENCE [LARGE SCALE GENOMIC DNA]</scope>
    <source>
        <strain evidence="6">BGI_N333</strain>
    </source>
</reference>
<comment type="subcellular location">
    <subcellularLocation>
        <location evidence="1">Cytoplasm</location>
    </subcellularLocation>
</comment>